<dbReference type="Proteomes" id="UP001295740">
    <property type="component" value="Unassembled WGS sequence"/>
</dbReference>
<evidence type="ECO:0000313" key="2">
    <source>
        <dbReference type="Proteomes" id="UP001295740"/>
    </source>
</evidence>
<sequence length="176" mass="19096">MDAVTSRQIFTRPTVVPHRDHIIHICAPDADATQAIRNPGANLTYCNTTHAHHPRPPSYAVCPTCGHSIPNNSNAPHPTCPTCGQTVFQYASHTAQHYAAAAPDPRDTLLYGRRPDDYLPAPPRFFRDDAGIRWIPTLPDGAANFNFRGHDGGGGMKWRSGGGAVGTGGERRVFHP</sequence>
<keyword evidence="2" id="KW-1185">Reference proteome</keyword>
<dbReference type="EMBL" id="CAUWAG010000012">
    <property type="protein sequence ID" value="CAJ2508773.1"/>
    <property type="molecule type" value="Genomic_DNA"/>
</dbReference>
<reference evidence="1" key="1">
    <citation type="submission" date="2023-10" db="EMBL/GenBank/DDBJ databases">
        <authorList>
            <person name="Hackl T."/>
        </authorList>
    </citation>
    <scope>NUCLEOTIDE SEQUENCE</scope>
</reference>
<accession>A0AAI8VQJ4</accession>
<organism evidence="1 2">
    <name type="scientific">Anthostomella pinea</name>
    <dbReference type="NCBI Taxonomy" id="933095"/>
    <lineage>
        <taxon>Eukaryota</taxon>
        <taxon>Fungi</taxon>
        <taxon>Dikarya</taxon>
        <taxon>Ascomycota</taxon>
        <taxon>Pezizomycotina</taxon>
        <taxon>Sordariomycetes</taxon>
        <taxon>Xylariomycetidae</taxon>
        <taxon>Xylariales</taxon>
        <taxon>Xylariaceae</taxon>
        <taxon>Anthostomella</taxon>
    </lineage>
</organism>
<evidence type="ECO:0000313" key="1">
    <source>
        <dbReference type="EMBL" id="CAJ2508773.1"/>
    </source>
</evidence>
<name>A0AAI8VQJ4_9PEZI</name>
<dbReference type="AlphaFoldDB" id="A0AAI8VQJ4"/>
<comment type="caution">
    <text evidence="1">The sequence shown here is derived from an EMBL/GenBank/DDBJ whole genome shotgun (WGS) entry which is preliminary data.</text>
</comment>
<proteinExistence type="predicted"/>
<protein>
    <submittedName>
        <fullName evidence="1">Uu.00g137990.m01.CDS01</fullName>
    </submittedName>
</protein>
<gene>
    <name evidence="1" type="ORF">KHLLAP_LOCUS9241</name>
</gene>